<comment type="similarity">
    <text evidence="2">Belongs to the TMEM144 family.</text>
</comment>
<dbReference type="OrthoDB" id="426527at2759"/>
<evidence type="ECO:0000256" key="2">
    <source>
        <dbReference type="ARBA" id="ARBA00005731"/>
    </source>
</evidence>
<sequence length="365" mass="40644">MLGSNSNSTLTEEHSAGFVALGYLALLISCTSFGSMFTPLKRKDTKDGFFVQWVECSVVLVVGFFINIIRGFPQFQWIAAIGGVLYATGNVFCVPVVNGLGMGIGFLVWGAMQIIVGWSVARFGLFGFLEATEVKHNLINYIGIIIVLVSGVLFIFVKHDEKEKEPMSQSVPSETTALESNSFHENFTIQSSSEKKSSKEFINKKELLQKVPYLFMTMCLAILHGLMMAPIAILKQRNPSTDPYNVFDYIWSFYSTVFVFSTIYFVLYCIIRREKAYVGRELVLPSVGYGILWTSGMTFWFMSSDRLSQTVAYPITTRLPAIISALYDVLLYKSITGRSNLIFLAFAIGVGIVGVVLIAISNQSF</sequence>
<dbReference type="AlphaFoldDB" id="A0A7I4YR62"/>
<dbReference type="WBParaSite" id="HCON_00127240-00001">
    <property type="protein sequence ID" value="HCON_00127240-00001"/>
    <property type="gene ID" value="HCON_00127240"/>
</dbReference>
<feature type="transmembrane region" description="Helical" evidence="6">
    <location>
        <begin position="138"/>
        <end position="157"/>
    </location>
</feature>
<feature type="transmembrane region" description="Helical" evidence="6">
    <location>
        <begin position="282"/>
        <end position="303"/>
    </location>
</feature>
<feature type="transmembrane region" description="Helical" evidence="6">
    <location>
        <begin position="341"/>
        <end position="360"/>
    </location>
</feature>
<keyword evidence="4 6" id="KW-1133">Transmembrane helix</keyword>
<dbReference type="GO" id="GO:0015144">
    <property type="term" value="F:carbohydrate transmembrane transporter activity"/>
    <property type="evidence" value="ECO:0007669"/>
    <property type="project" value="InterPro"/>
</dbReference>
<reference evidence="8" key="1">
    <citation type="submission" date="2020-12" db="UniProtKB">
        <authorList>
            <consortium name="WormBaseParasite"/>
        </authorList>
    </citation>
    <scope>IDENTIFICATION</scope>
    <source>
        <strain evidence="8">MHco3</strain>
    </source>
</reference>
<keyword evidence="7" id="KW-1185">Reference proteome</keyword>
<accession>A0A7I4YR62</accession>
<feature type="transmembrane region" description="Helical" evidence="6">
    <location>
        <begin position="315"/>
        <end position="332"/>
    </location>
</feature>
<dbReference type="Pfam" id="PF07857">
    <property type="entry name" value="TMEM144"/>
    <property type="match status" value="1"/>
</dbReference>
<dbReference type="InterPro" id="IPR012435">
    <property type="entry name" value="TMEM144"/>
</dbReference>
<dbReference type="InterPro" id="IPR010651">
    <property type="entry name" value="Sugar_transport"/>
</dbReference>
<feature type="transmembrane region" description="Helical" evidence="6">
    <location>
        <begin position="249"/>
        <end position="270"/>
    </location>
</feature>
<feature type="transmembrane region" description="Helical" evidence="6">
    <location>
        <begin position="75"/>
        <end position="97"/>
    </location>
</feature>
<protein>
    <submittedName>
        <fullName evidence="8">Transmembrane protein 144</fullName>
    </submittedName>
</protein>
<comment type="subcellular location">
    <subcellularLocation>
        <location evidence="1">Membrane</location>
        <topology evidence="1">Multi-pass membrane protein</topology>
    </subcellularLocation>
</comment>
<evidence type="ECO:0000313" key="7">
    <source>
        <dbReference type="Proteomes" id="UP000025227"/>
    </source>
</evidence>
<keyword evidence="5 6" id="KW-0472">Membrane</keyword>
<feature type="transmembrane region" description="Helical" evidence="6">
    <location>
        <begin position="49"/>
        <end position="69"/>
    </location>
</feature>
<evidence type="ECO:0000256" key="3">
    <source>
        <dbReference type="ARBA" id="ARBA00022692"/>
    </source>
</evidence>
<organism evidence="7 8">
    <name type="scientific">Haemonchus contortus</name>
    <name type="common">Barber pole worm</name>
    <dbReference type="NCBI Taxonomy" id="6289"/>
    <lineage>
        <taxon>Eukaryota</taxon>
        <taxon>Metazoa</taxon>
        <taxon>Ecdysozoa</taxon>
        <taxon>Nematoda</taxon>
        <taxon>Chromadorea</taxon>
        <taxon>Rhabditida</taxon>
        <taxon>Rhabditina</taxon>
        <taxon>Rhabditomorpha</taxon>
        <taxon>Strongyloidea</taxon>
        <taxon>Trichostrongylidae</taxon>
        <taxon>Haemonchus</taxon>
    </lineage>
</organism>
<proteinExistence type="inferred from homology"/>
<evidence type="ECO:0000256" key="4">
    <source>
        <dbReference type="ARBA" id="ARBA00022989"/>
    </source>
</evidence>
<evidence type="ECO:0000256" key="1">
    <source>
        <dbReference type="ARBA" id="ARBA00004141"/>
    </source>
</evidence>
<feature type="transmembrane region" description="Helical" evidence="6">
    <location>
        <begin position="213"/>
        <end position="234"/>
    </location>
</feature>
<feature type="transmembrane region" description="Helical" evidence="6">
    <location>
        <begin position="16"/>
        <end position="37"/>
    </location>
</feature>
<feature type="transmembrane region" description="Helical" evidence="6">
    <location>
        <begin position="104"/>
        <end position="126"/>
    </location>
</feature>
<dbReference type="GO" id="GO:0016020">
    <property type="term" value="C:membrane"/>
    <property type="evidence" value="ECO:0007669"/>
    <property type="project" value="UniProtKB-SubCell"/>
</dbReference>
<dbReference type="Proteomes" id="UP000025227">
    <property type="component" value="Unplaced"/>
</dbReference>
<dbReference type="OMA" id="GYGILWT"/>
<evidence type="ECO:0000256" key="6">
    <source>
        <dbReference type="SAM" id="Phobius"/>
    </source>
</evidence>
<evidence type="ECO:0000313" key="8">
    <source>
        <dbReference type="WBParaSite" id="HCON_00127240-00001"/>
    </source>
</evidence>
<dbReference type="PANTHER" id="PTHR16119">
    <property type="entry name" value="TRANSMEMBRANE PROTEIN 144"/>
    <property type="match status" value="1"/>
</dbReference>
<name>A0A7I4YR62_HAECO</name>
<dbReference type="PANTHER" id="PTHR16119:SF18">
    <property type="entry name" value="TRANSMEMBRANE PROTEIN 144 HOMOLOG"/>
    <property type="match status" value="1"/>
</dbReference>
<evidence type="ECO:0000256" key="5">
    <source>
        <dbReference type="ARBA" id="ARBA00023136"/>
    </source>
</evidence>
<keyword evidence="3 6" id="KW-0812">Transmembrane</keyword>